<dbReference type="InterPro" id="IPR011992">
    <property type="entry name" value="EF-hand-dom_pair"/>
</dbReference>
<dbReference type="InterPro" id="IPR044865">
    <property type="entry name" value="MRH_dom"/>
</dbReference>
<evidence type="ECO:0000256" key="4">
    <source>
        <dbReference type="ARBA" id="ARBA00023157"/>
    </source>
</evidence>
<accession>A0A1V9X6C2</accession>
<dbReference type="STRING" id="418985.A0A1V9X6C2"/>
<dbReference type="PANTHER" id="PTHR12630:SF1">
    <property type="entry name" value="GLUCOSIDASE 2 SUBUNIT BETA"/>
    <property type="match status" value="1"/>
</dbReference>
<evidence type="ECO:0000256" key="3">
    <source>
        <dbReference type="ARBA" id="ARBA00022824"/>
    </source>
</evidence>
<feature type="region of interest" description="Disordered" evidence="6">
    <location>
        <begin position="537"/>
        <end position="566"/>
    </location>
</feature>
<dbReference type="InterPro" id="IPR002172">
    <property type="entry name" value="LDrepeatLR_classA_rpt"/>
</dbReference>
<feature type="domain" description="MRH" evidence="8">
    <location>
        <begin position="433"/>
        <end position="534"/>
    </location>
</feature>
<dbReference type="GO" id="GO:0017177">
    <property type="term" value="C:glucosidase II complex"/>
    <property type="evidence" value="ECO:0007669"/>
    <property type="project" value="TreeGrafter"/>
</dbReference>
<dbReference type="Gene3D" id="2.70.130.10">
    <property type="entry name" value="Mannose-6-phosphate receptor binding domain"/>
    <property type="match status" value="1"/>
</dbReference>
<reference evidence="9 10" key="1">
    <citation type="journal article" date="2017" name="Gigascience">
        <title>Draft genome of the honey bee ectoparasitic mite, Tropilaelaps mercedesae, is shaped by the parasitic life history.</title>
        <authorList>
            <person name="Dong X."/>
            <person name="Armstrong S.D."/>
            <person name="Xia D."/>
            <person name="Makepeace B.L."/>
            <person name="Darby A.C."/>
            <person name="Kadowaki T."/>
        </authorList>
    </citation>
    <scope>NUCLEOTIDE SEQUENCE [LARGE SCALE GENOMIC DNA]</scope>
    <source>
        <strain evidence="9">Wuxi-XJTLU</strain>
    </source>
</reference>
<evidence type="ECO:0000256" key="2">
    <source>
        <dbReference type="ARBA" id="ARBA00022729"/>
    </source>
</evidence>
<feature type="compositionally biased region" description="Basic and acidic residues" evidence="6">
    <location>
        <begin position="389"/>
        <end position="401"/>
    </location>
</feature>
<feature type="region of interest" description="Disordered" evidence="6">
    <location>
        <begin position="306"/>
        <end position="401"/>
    </location>
</feature>
<evidence type="ECO:0000313" key="9">
    <source>
        <dbReference type="EMBL" id="OQR68956.1"/>
    </source>
</evidence>
<keyword evidence="4" id="KW-1015">Disulfide bond</keyword>
<dbReference type="InterPro" id="IPR039794">
    <property type="entry name" value="Gtb1-like"/>
</dbReference>
<dbReference type="InterPro" id="IPR009011">
    <property type="entry name" value="Man6P_isomerase_rcpt-bd_dom_sf"/>
</dbReference>
<dbReference type="InterPro" id="IPR036607">
    <property type="entry name" value="PRKCSH"/>
</dbReference>
<dbReference type="InParanoid" id="A0A1V9X6C2"/>
<dbReference type="CDD" id="cd00112">
    <property type="entry name" value="LDLa"/>
    <property type="match status" value="1"/>
</dbReference>
<feature type="compositionally biased region" description="Basic and acidic residues" evidence="6">
    <location>
        <begin position="333"/>
        <end position="343"/>
    </location>
</feature>
<dbReference type="Pfam" id="PF12999">
    <property type="entry name" value="PRKCSH-like"/>
    <property type="match status" value="1"/>
</dbReference>
<dbReference type="PANTHER" id="PTHR12630">
    <property type="entry name" value="N-LINKED OLIGOSACCHARIDE PROCESSING"/>
    <property type="match status" value="1"/>
</dbReference>
<feature type="coiled-coil region" evidence="5">
    <location>
        <begin position="154"/>
        <end position="223"/>
    </location>
</feature>
<evidence type="ECO:0000256" key="1">
    <source>
        <dbReference type="ARBA" id="ARBA00022387"/>
    </source>
</evidence>
<dbReference type="Pfam" id="PF13015">
    <property type="entry name" value="PRKCSH_1"/>
    <property type="match status" value="1"/>
</dbReference>
<feature type="signal peptide" evidence="7">
    <location>
        <begin position="1"/>
        <end position="19"/>
    </location>
</feature>
<evidence type="ECO:0000313" key="10">
    <source>
        <dbReference type="Proteomes" id="UP000192247"/>
    </source>
</evidence>
<comment type="caution">
    <text evidence="9">The sequence shown here is derived from an EMBL/GenBank/DDBJ whole genome shotgun (WGS) entry which is preliminary data.</text>
</comment>
<evidence type="ECO:0000256" key="6">
    <source>
        <dbReference type="SAM" id="MobiDB-lite"/>
    </source>
</evidence>
<dbReference type="OrthoDB" id="28322at2759"/>
<feature type="chain" id="PRO_5012415816" description="Glucosidase 2 subunit beta" evidence="7">
    <location>
        <begin position="20"/>
        <end position="566"/>
    </location>
</feature>
<dbReference type="PROSITE" id="PS51914">
    <property type="entry name" value="MRH"/>
    <property type="match status" value="1"/>
</dbReference>
<keyword evidence="3" id="KW-0256">Endoplasmic reticulum</keyword>
<dbReference type="GO" id="GO:0006491">
    <property type="term" value="P:N-glycan processing"/>
    <property type="evidence" value="ECO:0007669"/>
    <property type="project" value="TreeGrafter"/>
</dbReference>
<sequence length="566" mass="63261">MIFMVLSLALVLGDVWVQASEKNLQITRVRGIPLEMKALYDPLKDFQCLDASIRLPFSYVNDDYCDCPDGSDEPGTAACSRGTFHCVNLMHSPLDIPSSRVNDGICDCCDGSDEYASGVSCPNTCEELGRAAREAAKRREEILSQGGQLRRSMVDQGKLKVSEAKEKVNELKGRVEDAKKERDELDQSRKDAEELERKMLDLEAEQKKERQKNKEEAEKVEIASYAEDDNQLAKMTFDTLDANEDGIVSYHEIMKQSEFDQDKNGEVSEGEAKFFLAYLEEVDADEFVSTAWPLIKPVWLLEERKSNIERPAPLKPDSSASDLSAEDKEDELLDHLEDGGHPEDDVEDDDGQELTPPEFPPVEKDATADGTDSSEPEERDPVVKSAVDAADKARSEYHQAERRYKDLEMELEKYEQISTGDFGDESEFAPLRGECFEMMEKEYVYKVCPFDRCSQRPKDGGAETALGRWARWEQRDGNRYATMKFEGGVGCWNGPARSAVVIMQCGLSNHLVSASEPSRCEYQFEFATPAACLAGMPTASQTGPNLAGEAEDTSDPEGDAEEHDEL</sequence>
<keyword evidence="10" id="KW-1185">Reference proteome</keyword>
<dbReference type="InterPro" id="IPR036055">
    <property type="entry name" value="LDL_receptor-like_sf"/>
</dbReference>
<keyword evidence="5" id="KW-0175">Coiled coil</keyword>
<proteinExistence type="predicted"/>
<keyword evidence="2 7" id="KW-0732">Signal</keyword>
<dbReference type="Proteomes" id="UP000192247">
    <property type="component" value="Unassembled WGS sequence"/>
</dbReference>
<dbReference type="SUPFAM" id="SSF50911">
    <property type="entry name" value="Mannose 6-phosphate receptor domain"/>
    <property type="match status" value="1"/>
</dbReference>
<feature type="compositionally biased region" description="Acidic residues" evidence="6">
    <location>
        <begin position="549"/>
        <end position="566"/>
    </location>
</feature>
<dbReference type="Gene3D" id="4.10.400.10">
    <property type="entry name" value="Low-density Lipoprotein Receptor"/>
    <property type="match status" value="1"/>
</dbReference>
<protein>
    <recommendedName>
        <fullName evidence="1">Glucosidase 2 subunit beta</fullName>
    </recommendedName>
</protein>
<dbReference type="EMBL" id="MNPL01022803">
    <property type="protein sequence ID" value="OQR68956.1"/>
    <property type="molecule type" value="Genomic_DNA"/>
</dbReference>
<evidence type="ECO:0000256" key="5">
    <source>
        <dbReference type="SAM" id="Coils"/>
    </source>
</evidence>
<dbReference type="InterPro" id="IPR028146">
    <property type="entry name" value="PRKCSH_N"/>
</dbReference>
<dbReference type="FunCoup" id="A0A1V9X6C2">
    <property type="interactions" value="1979"/>
</dbReference>
<name>A0A1V9X6C2_9ACAR</name>
<dbReference type="SUPFAM" id="SSF47473">
    <property type="entry name" value="EF-hand"/>
    <property type="match status" value="1"/>
</dbReference>
<gene>
    <name evidence="9" type="ORF">BIW11_12558</name>
</gene>
<organism evidence="9 10">
    <name type="scientific">Tropilaelaps mercedesae</name>
    <dbReference type="NCBI Taxonomy" id="418985"/>
    <lineage>
        <taxon>Eukaryota</taxon>
        <taxon>Metazoa</taxon>
        <taxon>Ecdysozoa</taxon>
        <taxon>Arthropoda</taxon>
        <taxon>Chelicerata</taxon>
        <taxon>Arachnida</taxon>
        <taxon>Acari</taxon>
        <taxon>Parasitiformes</taxon>
        <taxon>Mesostigmata</taxon>
        <taxon>Gamasina</taxon>
        <taxon>Dermanyssoidea</taxon>
        <taxon>Laelapidae</taxon>
        <taxon>Tropilaelaps</taxon>
    </lineage>
</organism>
<evidence type="ECO:0000259" key="8">
    <source>
        <dbReference type="PROSITE" id="PS51914"/>
    </source>
</evidence>
<dbReference type="AlphaFoldDB" id="A0A1V9X6C2"/>
<evidence type="ECO:0000256" key="7">
    <source>
        <dbReference type="SAM" id="SignalP"/>
    </source>
</evidence>